<dbReference type="RefSeq" id="WP_269424116.1">
    <property type="nucleotide sequence ID" value="NZ_JAPWGY010000005.1"/>
</dbReference>
<dbReference type="PANTHER" id="PTHR33221">
    <property type="entry name" value="WINGED HELIX-TURN-HELIX TRANSCRIPTIONAL REGULATOR, RRF2 FAMILY"/>
    <property type="match status" value="1"/>
</dbReference>
<dbReference type="InterPro" id="IPR000944">
    <property type="entry name" value="Tscrpt_reg_Rrf2"/>
</dbReference>
<dbReference type="SUPFAM" id="SSF46785">
    <property type="entry name" value="Winged helix' DNA-binding domain"/>
    <property type="match status" value="1"/>
</dbReference>
<comment type="caution">
    <text evidence="1">The sequence shown here is derived from an EMBL/GenBank/DDBJ whole genome shotgun (WGS) entry which is preliminary data.</text>
</comment>
<dbReference type="NCBIfam" id="TIGR02944">
    <property type="entry name" value="suf_reg_Xantho"/>
    <property type="match status" value="1"/>
</dbReference>
<dbReference type="PROSITE" id="PS51197">
    <property type="entry name" value="HTH_RRF2_2"/>
    <property type="match status" value="1"/>
</dbReference>
<reference evidence="1" key="1">
    <citation type="submission" date="2022-12" db="EMBL/GenBank/DDBJ databases">
        <title>Bacterial isolates from different developmental stages of Nematostella vectensis.</title>
        <authorList>
            <person name="Fraune S."/>
        </authorList>
    </citation>
    <scope>NUCLEOTIDE SEQUENCE</scope>
    <source>
        <strain evidence="1">G21630-S1</strain>
    </source>
</reference>
<dbReference type="Pfam" id="PF02082">
    <property type="entry name" value="Rrf2"/>
    <property type="match status" value="1"/>
</dbReference>
<dbReference type="InterPro" id="IPR014290">
    <property type="entry name" value="SUF_FeS_clus_asmbl_reg"/>
</dbReference>
<name>A0ABT4LLK5_9PROT</name>
<proteinExistence type="predicted"/>
<dbReference type="Proteomes" id="UP001069802">
    <property type="component" value="Unassembled WGS sequence"/>
</dbReference>
<sequence length="155" mass="16702">MFRLTRLTDYAVVVLGQMSRKKEHVVTAPQLSEETGLPLPTVAKILGLLSRQELITSLRGAGGGYICHQDATAITVADILQAIEGPIALTACVDGAADNCTVENLCPMRGNWNRVNSVVAEALKTVTLADMIDFENSFMIDKQKPETRSKGTVDA</sequence>
<evidence type="ECO:0000313" key="2">
    <source>
        <dbReference type="Proteomes" id="UP001069802"/>
    </source>
</evidence>
<dbReference type="InterPro" id="IPR036390">
    <property type="entry name" value="WH_DNA-bd_sf"/>
</dbReference>
<dbReference type="Gene3D" id="1.10.10.10">
    <property type="entry name" value="Winged helix-like DNA-binding domain superfamily/Winged helix DNA-binding domain"/>
    <property type="match status" value="1"/>
</dbReference>
<dbReference type="PANTHER" id="PTHR33221:SF2">
    <property type="entry name" value="TRANSCRIPTIONAL REGULATOR"/>
    <property type="match status" value="1"/>
</dbReference>
<organism evidence="1 2">
    <name type="scientific">Kiloniella laminariae</name>
    <dbReference type="NCBI Taxonomy" id="454162"/>
    <lineage>
        <taxon>Bacteria</taxon>
        <taxon>Pseudomonadati</taxon>
        <taxon>Pseudomonadota</taxon>
        <taxon>Alphaproteobacteria</taxon>
        <taxon>Rhodospirillales</taxon>
        <taxon>Kiloniellaceae</taxon>
        <taxon>Kiloniella</taxon>
    </lineage>
</organism>
<dbReference type="NCBIfam" id="TIGR00738">
    <property type="entry name" value="rrf2_super"/>
    <property type="match status" value="1"/>
</dbReference>
<evidence type="ECO:0000313" key="1">
    <source>
        <dbReference type="EMBL" id="MCZ4281954.1"/>
    </source>
</evidence>
<dbReference type="EMBL" id="JAPWGY010000005">
    <property type="protein sequence ID" value="MCZ4281954.1"/>
    <property type="molecule type" value="Genomic_DNA"/>
</dbReference>
<protein>
    <submittedName>
        <fullName evidence="1">SUF system Fe-S cluster assembly regulator</fullName>
    </submittedName>
</protein>
<dbReference type="InterPro" id="IPR036388">
    <property type="entry name" value="WH-like_DNA-bd_sf"/>
</dbReference>
<accession>A0ABT4LLK5</accession>
<keyword evidence="2" id="KW-1185">Reference proteome</keyword>
<gene>
    <name evidence="1" type="ORF">O4H49_14275</name>
</gene>